<keyword evidence="1" id="KW-0597">Phosphoprotein</keyword>
<evidence type="ECO:0000313" key="3">
    <source>
        <dbReference type="EMBL" id="MRS65366.1"/>
    </source>
</evidence>
<dbReference type="AlphaFoldDB" id="A0A7K0EUY6"/>
<dbReference type="SMART" id="SM00448">
    <property type="entry name" value="REC"/>
    <property type="match status" value="1"/>
</dbReference>
<feature type="domain" description="Response regulatory" evidence="2">
    <location>
        <begin position="10"/>
        <end position="132"/>
    </location>
</feature>
<dbReference type="PANTHER" id="PTHR44520">
    <property type="entry name" value="RESPONSE REGULATOR RCP1-RELATED"/>
    <property type="match status" value="1"/>
</dbReference>
<evidence type="ECO:0000256" key="1">
    <source>
        <dbReference type="PROSITE-ProRule" id="PRU00169"/>
    </source>
</evidence>
<organism evidence="3 4">
    <name type="scientific">Larkinella terrae</name>
    <dbReference type="NCBI Taxonomy" id="2025311"/>
    <lineage>
        <taxon>Bacteria</taxon>
        <taxon>Pseudomonadati</taxon>
        <taxon>Bacteroidota</taxon>
        <taxon>Cytophagia</taxon>
        <taxon>Cytophagales</taxon>
        <taxon>Spirosomataceae</taxon>
        <taxon>Larkinella</taxon>
    </lineage>
</organism>
<reference evidence="3 4" key="1">
    <citation type="journal article" date="2018" name="Antonie Van Leeuwenhoek">
        <title>Larkinella terrae sp. nov., isolated from soil on Jeju Island, South Korea.</title>
        <authorList>
            <person name="Ten L.N."/>
            <person name="Jeon J."/>
            <person name="Park S.J."/>
            <person name="Park S."/>
            <person name="Lee S.Y."/>
            <person name="Kim M.K."/>
            <person name="Jung H.Y."/>
        </authorList>
    </citation>
    <scope>NUCLEOTIDE SEQUENCE [LARGE SCALE GENOMIC DNA]</scope>
    <source>
        <strain evidence="3 4">KCTC 52001</strain>
    </source>
</reference>
<name>A0A7K0EUY6_9BACT</name>
<dbReference type="OrthoDB" id="958614at2"/>
<evidence type="ECO:0000259" key="2">
    <source>
        <dbReference type="PROSITE" id="PS50110"/>
    </source>
</evidence>
<gene>
    <name evidence="3" type="ORF">GJJ30_29010</name>
</gene>
<evidence type="ECO:0000313" key="4">
    <source>
        <dbReference type="Proteomes" id="UP000441754"/>
    </source>
</evidence>
<accession>A0A7K0EUY6</accession>
<dbReference type="InterPro" id="IPR011006">
    <property type="entry name" value="CheY-like_superfamily"/>
</dbReference>
<proteinExistence type="predicted"/>
<dbReference type="InterPro" id="IPR001789">
    <property type="entry name" value="Sig_transdc_resp-reg_receiver"/>
</dbReference>
<feature type="modified residue" description="4-aspartylphosphate" evidence="1">
    <location>
        <position position="63"/>
    </location>
</feature>
<dbReference type="Proteomes" id="UP000441754">
    <property type="component" value="Unassembled WGS sequence"/>
</dbReference>
<dbReference type="EMBL" id="WJXZ01000014">
    <property type="protein sequence ID" value="MRS65366.1"/>
    <property type="molecule type" value="Genomic_DNA"/>
</dbReference>
<protein>
    <submittedName>
        <fullName evidence="3">Response regulator</fullName>
    </submittedName>
</protein>
<dbReference type="PROSITE" id="PS50110">
    <property type="entry name" value="RESPONSE_REGULATORY"/>
    <property type="match status" value="1"/>
</dbReference>
<dbReference type="SUPFAM" id="SSF52172">
    <property type="entry name" value="CheY-like"/>
    <property type="match status" value="1"/>
</dbReference>
<keyword evidence="4" id="KW-1185">Reference proteome</keyword>
<dbReference type="GO" id="GO:0000160">
    <property type="term" value="P:phosphorelay signal transduction system"/>
    <property type="evidence" value="ECO:0007669"/>
    <property type="project" value="InterPro"/>
</dbReference>
<dbReference type="Pfam" id="PF00072">
    <property type="entry name" value="Response_reg"/>
    <property type="match status" value="1"/>
</dbReference>
<sequence>MALATLTNGPLVYIDDDEDNHFIFERIINELNLTNQLRLFQEGEEFLSYLQATREKPLLILCDLNMGGMSGLELKHRIDTDEFLRMKAIPFIFYTALASPQQVTEAYKATIQGFHLRPTTFTETKEQINLIVRYWQNCLHPNSF</sequence>
<dbReference type="PANTHER" id="PTHR44520:SF2">
    <property type="entry name" value="RESPONSE REGULATOR RCP1"/>
    <property type="match status" value="1"/>
</dbReference>
<dbReference type="Gene3D" id="3.40.50.2300">
    <property type="match status" value="1"/>
</dbReference>
<comment type="caution">
    <text evidence="3">The sequence shown here is derived from an EMBL/GenBank/DDBJ whole genome shotgun (WGS) entry which is preliminary data.</text>
</comment>
<dbReference type="InterPro" id="IPR052893">
    <property type="entry name" value="TCS_response_regulator"/>
</dbReference>
<dbReference type="RefSeq" id="WP_154178648.1">
    <property type="nucleotide sequence ID" value="NZ_WJXZ01000014.1"/>
</dbReference>